<proteinExistence type="predicted"/>
<keyword evidence="2" id="KW-1015">Disulfide bond</keyword>
<dbReference type="Gene3D" id="1.10.10.1940">
    <property type="match status" value="4"/>
</dbReference>
<dbReference type="SMART" id="SM00254">
    <property type="entry name" value="ShKT"/>
    <property type="match status" value="4"/>
</dbReference>
<dbReference type="FunFam" id="1.10.10.1940:FF:000002">
    <property type="entry name" value="PHAryngeal gland Toxin-related"/>
    <property type="match status" value="2"/>
</dbReference>
<dbReference type="PROSITE" id="PS51670">
    <property type="entry name" value="SHKT"/>
    <property type="match status" value="4"/>
</dbReference>
<dbReference type="EnsemblMetazoa" id="PPA26545.1">
    <property type="protein sequence ID" value="PPA26545.1"/>
    <property type="gene ID" value="WBGene00116099"/>
</dbReference>
<gene>
    <name evidence="4" type="primary">WBGene00116099</name>
</gene>
<protein>
    <submittedName>
        <fullName evidence="4">Phat-1</fullName>
    </submittedName>
</protein>
<reference evidence="5" key="1">
    <citation type="journal article" date="2008" name="Nat. Genet.">
        <title>The Pristionchus pacificus genome provides a unique perspective on nematode lifestyle and parasitism.</title>
        <authorList>
            <person name="Dieterich C."/>
            <person name="Clifton S.W."/>
            <person name="Schuster L.N."/>
            <person name="Chinwalla A."/>
            <person name="Delehaunty K."/>
            <person name="Dinkelacker I."/>
            <person name="Fulton L."/>
            <person name="Fulton R."/>
            <person name="Godfrey J."/>
            <person name="Minx P."/>
            <person name="Mitreva M."/>
            <person name="Roeseler W."/>
            <person name="Tian H."/>
            <person name="Witte H."/>
            <person name="Yang S.P."/>
            <person name="Wilson R.K."/>
            <person name="Sommer R.J."/>
        </authorList>
    </citation>
    <scope>NUCLEOTIDE SEQUENCE [LARGE SCALE GENOMIC DNA]</scope>
    <source>
        <strain evidence="5">PS312</strain>
    </source>
</reference>
<keyword evidence="5" id="KW-1185">Reference proteome</keyword>
<organism evidence="4 5">
    <name type="scientific">Pristionchus pacificus</name>
    <name type="common">Parasitic nematode worm</name>
    <dbReference type="NCBI Taxonomy" id="54126"/>
    <lineage>
        <taxon>Eukaryota</taxon>
        <taxon>Metazoa</taxon>
        <taxon>Ecdysozoa</taxon>
        <taxon>Nematoda</taxon>
        <taxon>Chromadorea</taxon>
        <taxon>Rhabditida</taxon>
        <taxon>Rhabditina</taxon>
        <taxon>Diplogasteromorpha</taxon>
        <taxon>Diplogasteroidea</taxon>
        <taxon>Neodiplogasteridae</taxon>
        <taxon>Pristionchus</taxon>
    </lineage>
</organism>
<keyword evidence="1" id="KW-0732">Signal</keyword>
<evidence type="ECO:0000256" key="1">
    <source>
        <dbReference type="ARBA" id="ARBA00022729"/>
    </source>
</evidence>
<dbReference type="OrthoDB" id="5860670at2759"/>
<dbReference type="PANTHER" id="PTHR46219">
    <property type="entry name" value="PROTEIN CBG11138"/>
    <property type="match status" value="1"/>
</dbReference>
<dbReference type="PANTHER" id="PTHR46219:SF18">
    <property type="entry name" value="SHKT DOMAIN-CONTAINING PROTEIN"/>
    <property type="match status" value="1"/>
</dbReference>
<evidence type="ECO:0000256" key="2">
    <source>
        <dbReference type="ARBA" id="ARBA00023157"/>
    </source>
</evidence>
<dbReference type="AlphaFoldDB" id="A0A2A6C838"/>
<dbReference type="InterPro" id="IPR003582">
    <property type="entry name" value="ShKT_dom"/>
</dbReference>
<accession>A0A8R1YHZ8</accession>
<evidence type="ECO:0000313" key="5">
    <source>
        <dbReference type="Proteomes" id="UP000005239"/>
    </source>
</evidence>
<reference evidence="4" key="2">
    <citation type="submission" date="2022-06" db="UniProtKB">
        <authorList>
            <consortium name="EnsemblMetazoa"/>
        </authorList>
    </citation>
    <scope>IDENTIFICATION</scope>
    <source>
        <strain evidence="4">PS312</strain>
    </source>
</reference>
<accession>A0A2A6C838</accession>
<evidence type="ECO:0000256" key="3">
    <source>
        <dbReference type="PROSITE-ProRule" id="PRU01005"/>
    </source>
</evidence>
<dbReference type="Proteomes" id="UP000005239">
    <property type="component" value="Unassembled WGS sequence"/>
</dbReference>
<sequence>MFNRILFLATLAALAEGQCTDLLNPSTGTSDCSRLSYLCSNSVYYTLMTTQCPATCGRCNSTNTTTTTTTTTSTNCTDLTNPSTGVSDCSSRAYLCTNSVYYSLMTTQCPRTCGRCNSTTTTTTTTSTNSTCVDLTNPSTGVSDCSARASLCNNSVYYSLMTTQCPRTCGRCSSTTTTTSNTTSTCIDLTNPNTGVSDCSAQRALCTNSAYSALMAVQCRATCGFCTTGK</sequence>
<name>A0A2A6C838_PRIPA</name>
<evidence type="ECO:0000313" key="4">
    <source>
        <dbReference type="EnsemblMetazoa" id="PPA26545.1"/>
    </source>
</evidence>
<comment type="caution">
    <text evidence="3">Lacks conserved residue(s) required for the propagation of feature annotation.</text>
</comment>
<dbReference type="Pfam" id="PF01549">
    <property type="entry name" value="ShK"/>
    <property type="match status" value="4"/>
</dbReference>